<dbReference type="InterPro" id="IPR002052">
    <property type="entry name" value="DNA_methylase_N6_adenine_CS"/>
</dbReference>
<protein>
    <recommendedName>
        <fullName evidence="4">Methyltransferase</fullName>
        <ecNumber evidence="4">2.1.1.-</ecNumber>
    </recommendedName>
</protein>
<comment type="caution">
    <text evidence="6">The sequence shown here is derived from an EMBL/GenBank/DDBJ whole genome shotgun (WGS) entry which is preliminary data.</text>
</comment>
<proteinExistence type="inferred from homology"/>
<dbReference type="RefSeq" id="WP_351086205.1">
    <property type="nucleotide sequence ID" value="NZ_JBEOZG010000037.1"/>
</dbReference>
<keyword evidence="2" id="KW-0489">Methyltransferase</keyword>
<dbReference type="Proteomes" id="UP001602058">
    <property type="component" value="Unassembled WGS sequence"/>
</dbReference>
<dbReference type="PRINTS" id="PR00508">
    <property type="entry name" value="S21N4MTFRASE"/>
</dbReference>
<organism evidence="6 7">
    <name type="scientific">Streptomyces bluensis</name>
    <dbReference type="NCBI Taxonomy" id="33897"/>
    <lineage>
        <taxon>Bacteria</taxon>
        <taxon>Bacillati</taxon>
        <taxon>Actinomycetota</taxon>
        <taxon>Actinomycetes</taxon>
        <taxon>Kitasatosporales</taxon>
        <taxon>Streptomycetaceae</taxon>
        <taxon>Streptomyces</taxon>
    </lineage>
</organism>
<evidence type="ECO:0000256" key="4">
    <source>
        <dbReference type="RuleBase" id="RU362026"/>
    </source>
</evidence>
<accession>A0ABW6UUK2</accession>
<dbReference type="EC" id="2.1.1.-" evidence="4"/>
<keyword evidence="3" id="KW-0808">Transferase</keyword>
<dbReference type="InterPro" id="IPR029063">
    <property type="entry name" value="SAM-dependent_MTases_sf"/>
</dbReference>
<evidence type="ECO:0000259" key="5">
    <source>
        <dbReference type="Pfam" id="PF01555"/>
    </source>
</evidence>
<dbReference type="Pfam" id="PF01555">
    <property type="entry name" value="N6_N4_Mtase"/>
    <property type="match status" value="1"/>
</dbReference>
<gene>
    <name evidence="6" type="ORF">ACFY1D_37400</name>
</gene>
<name>A0ABW6UUK2_9ACTN</name>
<comment type="similarity">
    <text evidence="1 4">Belongs to the N(4)/N(6)-methyltransferase family.</text>
</comment>
<dbReference type="Gene3D" id="3.40.50.150">
    <property type="entry name" value="Vaccinia Virus protein VP39"/>
    <property type="match status" value="1"/>
</dbReference>
<evidence type="ECO:0000313" key="6">
    <source>
        <dbReference type="EMBL" id="MFF4527051.1"/>
    </source>
</evidence>
<evidence type="ECO:0000256" key="2">
    <source>
        <dbReference type="ARBA" id="ARBA00022603"/>
    </source>
</evidence>
<evidence type="ECO:0000313" key="7">
    <source>
        <dbReference type="Proteomes" id="UP001602058"/>
    </source>
</evidence>
<dbReference type="EMBL" id="JBIAWJ010000031">
    <property type="protein sequence ID" value="MFF4527051.1"/>
    <property type="molecule type" value="Genomic_DNA"/>
</dbReference>
<evidence type="ECO:0000256" key="1">
    <source>
        <dbReference type="ARBA" id="ARBA00006594"/>
    </source>
</evidence>
<keyword evidence="7" id="KW-1185">Reference proteome</keyword>
<feature type="domain" description="DNA methylase N-4/N-6" evidence="5">
    <location>
        <begin position="30"/>
        <end position="238"/>
    </location>
</feature>
<dbReference type="InterPro" id="IPR002941">
    <property type="entry name" value="DNA_methylase_N4/N6"/>
</dbReference>
<dbReference type="SUPFAM" id="SSF53335">
    <property type="entry name" value="S-adenosyl-L-methionine-dependent methyltransferases"/>
    <property type="match status" value="1"/>
</dbReference>
<evidence type="ECO:0000256" key="3">
    <source>
        <dbReference type="ARBA" id="ARBA00022679"/>
    </source>
</evidence>
<reference evidence="6 7" key="1">
    <citation type="submission" date="2024-10" db="EMBL/GenBank/DDBJ databases">
        <title>The Natural Products Discovery Center: Release of the First 8490 Sequenced Strains for Exploring Actinobacteria Biosynthetic Diversity.</title>
        <authorList>
            <person name="Kalkreuter E."/>
            <person name="Kautsar S.A."/>
            <person name="Yang D."/>
            <person name="Bader C.D."/>
            <person name="Teijaro C.N."/>
            <person name="Fluegel L."/>
            <person name="Davis C.M."/>
            <person name="Simpson J.R."/>
            <person name="Lauterbach L."/>
            <person name="Steele A.D."/>
            <person name="Gui C."/>
            <person name="Meng S."/>
            <person name="Li G."/>
            <person name="Viehrig K."/>
            <person name="Ye F."/>
            <person name="Su P."/>
            <person name="Kiefer A.F."/>
            <person name="Nichols A."/>
            <person name="Cepeda A.J."/>
            <person name="Yan W."/>
            <person name="Fan B."/>
            <person name="Jiang Y."/>
            <person name="Adhikari A."/>
            <person name="Zheng C.-J."/>
            <person name="Schuster L."/>
            <person name="Cowan T.M."/>
            <person name="Smanski M.J."/>
            <person name="Chevrette M.G."/>
            <person name="De Carvalho L.P.S."/>
            <person name="Shen B."/>
        </authorList>
    </citation>
    <scope>NUCLEOTIDE SEQUENCE [LARGE SCALE GENOMIC DNA]</scope>
    <source>
        <strain evidence="6 7">NPDC001390</strain>
    </source>
</reference>
<sequence length="252" mass="27725">MPEHYYRDDTVTLYHGDAREILPALGLTADLLIVDPPYAETSLEWDVWPTGWPQLASEVSRSMWCFGSLRMFFDRGPEFTDAGWKMSHNVVWEKANGSGFTTDRFRGVHEHVVHWYQGPWADIHHDVPKTSYSGPNKSARGKLSQTTHTGAIGAHTYTDDGTRLMRSVLYAAAPRKGGHPTEKPVNGLLDPLIRYGCPVGGMVVDPFAGSGAALDAARLAGRRAIGIEGREDYCDSIAQRLSCLTFDFGGAA</sequence>
<dbReference type="InterPro" id="IPR001091">
    <property type="entry name" value="RM_Methyltransferase"/>
</dbReference>
<dbReference type="PROSITE" id="PS00092">
    <property type="entry name" value="N6_MTASE"/>
    <property type="match status" value="1"/>
</dbReference>